<dbReference type="EMBL" id="JAPDFW010000064">
    <property type="protein sequence ID" value="KAJ5075543.1"/>
    <property type="molecule type" value="Genomic_DNA"/>
</dbReference>
<evidence type="ECO:0000313" key="6">
    <source>
        <dbReference type="Proteomes" id="UP001149090"/>
    </source>
</evidence>
<keyword evidence="2 3" id="KW-0040">ANK repeat</keyword>
<feature type="repeat" description="ANK" evidence="3">
    <location>
        <begin position="467"/>
        <end position="500"/>
    </location>
</feature>
<dbReference type="InterPro" id="IPR011333">
    <property type="entry name" value="SKP1/BTB/POZ_sf"/>
</dbReference>
<dbReference type="PANTHER" id="PTHR24198:SF165">
    <property type="entry name" value="ANKYRIN REPEAT-CONTAINING PROTEIN-RELATED"/>
    <property type="match status" value="1"/>
</dbReference>
<proteinExistence type="predicted"/>
<reference evidence="5" key="1">
    <citation type="submission" date="2022-10" db="EMBL/GenBank/DDBJ databases">
        <title>Novel sulphate-reducing endosymbionts in the free-living metamonad Anaeramoeba.</title>
        <authorList>
            <person name="Jerlstrom-Hultqvist J."/>
            <person name="Cepicka I."/>
            <person name="Gallot-Lavallee L."/>
            <person name="Salas-Leiva D."/>
            <person name="Curtis B.A."/>
            <person name="Zahonova K."/>
            <person name="Pipaliya S."/>
            <person name="Dacks J."/>
            <person name="Roger A.J."/>
        </authorList>
    </citation>
    <scope>NUCLEOTIDE SEQUENCE</scope>
    <source>
        <strain evidence="5">BMAN</strain>
    </source>
</reference>
<feature type="repeat" description="ANK" evidence="3">
    <location>
        <begin position="398"/>
        <end position="431"/>
    </location>
</feature>
<keyword evidence="6" id="KW-1185">Reference proteome</keyword>
<dbReference type="PANTHER" id="PTHR24198">
    <property type="entry name" value="ANKYRIN REPEAT AND PROTEIN KINASE DOMAIN-CONTAINING PROTEIN"/>
    <property type="match status" value="1"/>
</dbReference>
<feature type="repeat" description="ANK" evidence="3">
    <location>
        <begin position="121"/>
        <end position="154"/>
    </location>
</feature>
<accession>A0A9Q0LMI5</accession>
<feature type="repeat" description="ANK" evidence="3">
    <location>
        <begin position="189"/>
        <end position="224"/>
    </location>
</feature>
<dbReference type="Pfam" id="PF12796">
    <property type="entry name" value="Ank_2"/>
    <property type="match status" value="7"/>
</dbReference>
<feature type="repeat" description="ANK" evidence="3">
    <location>
        <begin position="364"/>
        <end position="397"/>
    </location>
</feature>
<evidence type="ECO:0000313" key="5">
    <source>
        <dbReference type="EMBL" id="KAJ5075543.1"/>
    </source>
</evidence>
<dbReference type="PROSITE" id="PS50097">
    <property type="entry name" value="BTB"/>
    <property type="match status" value="1"/>
</dbReference>
<dbReference type="PROSITE" id="PS50297">
    <property type="entry name" value="ANK_REP_REGION"/>
    <property type="match status" value="5"/>
</dbReference>
<evidence type="ECO:0000259" key="4">
    <source>
        <dbReference type="PROSITE" id="PS50097"/>
    </source>
</evidence>
<name>A0A9Q0LMI5_ANAIG</name>
<keyword evidence="1" id="KW-0677">Repeat</keyword>
<dbReference type="Pfam" id="PF00023">
    <property type="entry name" value="Ank"/>
    <property type="match status" value="1"/>
</dbReference>
<organism evidence="5 6">
    <name type="scientific">Anaeramoeba ignava</name>
    <name type="common">Anaerobic marine amoeba</name>
    <dbReference type="NCBI Taxonomy" id="1746090"/>
    <lineage>
        <taxon>Eukaryota</taxon>
        <taxon>Metamonada</taxon>
        <taxon>Anaeramoebidae</taxon>
        <taxon>Anaeramoeba</taxon>
    </lineage>
</organism>
<evidence type="ECO:0000256" key="1">
    <source>
        <dbReference type="ARBA" id="ARBA00022737"/>
    </source>
</evidence>
<comment type="caution">
    <text evidence="5">The sequence shown here is derived from an EMBL/GenBank/DDBJ whole genome shotgun (WGS) entry which is preliminary data.</text>
</comment>
<dbReference type="PROSITE" id="PS50088">
    <property type="entry name" value="ANK_REPEAT"/>
    <property type="match status" value="8"/>
</dbReference>
<dbReference type="Gene3D" id="3.30.710.10">
    <property type="entry name" value="Potassium Channel Kv1.1, Chain A"/>
    <property type="match status" value="1"/>
</dbReference>
<dbReference type="SUPFAM" id="SSF48403">
    <property type="entry name" value="Ankyrin repeat"/>
    <property type="match status" value="3"/>
</dbReference>
<feature type="domain" description="BTB" evidence="4">
    <location>
        <begin position="977"/>
        <end position="1043"/>
    </location>
</feature>
<dbReference type="Gene3D" id="1.25.40.20">
    <property type="entry name" value="Ankyrin repeat-containing domain"/>
    <property type="match status" value="7"/>
</dbReference>
<feature type="repeat" description="ANK" evidence="3">
    <location>
        <begin position="569"/>
        <end position="602"/>
    </location>
</feature>
<gene>
    <name evidence="5" type="ORF">M0811_07113</name>
</gene>
<dbReference type="Pfam" id="PF00651">
    <property type="entry name" value="BTB"/>
    <property type="match status" value="1"/>
</dbReference>
<feature type="repeat" description="ANK" evidence="3">
    <location>
        <begin position="705"/>
        <end position="739"/>
    </location>
</feature>
<dbReference type="OrthoDB" id="194358at2759"/>
<dbReference type="InterPro" id="IPR002110">
    <property type="entry name" value="Ankyrin_rpt"/>
</dbReference>
<dbReference type="Proteomes" id="UP001149090">
    <property type="component" value="Unassembled WGS sequence"/>
</dbReference>
<dbReference type="AlphaFoldDB" id="A0A9Q0LMI5"/>
<evidence type="ECO:0000256" key="3">
    <source>
        <dbReference type="PROSITE-ProRule" id="PRU00023"/>
    </source>
</evidence>
<evidence type="ECO:0000256" key="2">
    <source>
        <dbReference type="ARBA" id="ARBA00023043"/>
    </source>
</evidence>
<protein>
    <submittedName>
        <fullName evidence="5">Molting protein mlt-4</fullName>
    </submittedName>
</protein>
<dbReference type="SUPFAM" id="SSF54695">
    <property type="entry name" value="POZ domain"/>
    <property type="match status" value="1"/>
</dbReference>
<dbReference type="InterPro" id="IPR000210">
    <property type="entry name" value="BTB/POZ_dom"/>
</dbReference>
<sequence>MAEKEENIKYGNEHFSSLRDFIKQVGYEDPLIFGCQWGASAKIMKYLLSKYNEDLEDDETKQKNQERRIMFGNLIQRVNIEAKTSDGSNPLHLSCQYNADPKIIELLMNTGKININRKNNRGITPLHLSCQWNAGYEAVEMLIQKGADVNIGNSYDSIALHIACEFKAKKEVVKCLINAKSKIDALNFDGQTPLNLACGNIFSDSYEIIQMLLENGSDPNIIDSKKHSILMNACQNDADPKIIDLLLQKKADIHYKTIQDETALFFACKYSKNVETLKILLEKGSKTSIWNSSLQYPIHVALRYQESPQFIQILVDSYPKALHKQDTVKNHPIHIACEYQPQNLEVLKIIIGKSRKEINKQNDNKNTPLHLLCSKKTTAEAVKLMLQHGAGVNSLNFFKETPLHTNCKMNPDPKVVEMLVKAGSKVNLRNKQGYTPLHIACEYQTNPDAIFYIVEKIQNLNITLPDSKLTPLHIACHNQVDPKTVDFLLKAGADPKIKDADGNNALHHCCMDPNQNIGVVKKILETKNNIFTKNRSGFSPFELAIKNNSSMEIIEALFNPKDHLNLTWGGMSPLHYICARKGCYNVVKILLESGQNPNQISQNKRTPLLIACANHGDTDVIQLLFDHGALCEELTRQQTLLTGLCSLQNINLDSLRLLLSKGANPNIVNISHNSPLHVLCDNPNAPLEAFELLINHKADASCFSNFKEPLHHLLMQKNPNPKVVDLLLRSGAQINRMDSNRRSFLHFAAQFCENPEITKILLDYRNDPNLCDIGNNTPLHTASFNSADCMDQVAQLLIEYGSDLNALNNSRDTPLHMFARMNPNFEVLRVFLENNADYKCKNDTDALPADYLVNYRLRNYFDSFSSLSDDLLALYENSEFTDYQINCFDGSTRLHKIFITLRIGPSFLPKMHDVFKSKLTKDVVDFVRFLYTGKTDLQKVEKITILCQEIGLDFKKLNTRKNLLNDLEKLFHDEESKDFTIIAQNEPIKVHKFILGARSDLYKGMFLLVSDDSNQVNDYSNISPLALRALIRFLYLDNLEPDLPNFVINDLYDATDYYQLNMNSSFDFWLWKVGKNEENEDKKD</sequence>
<dbReference type="SMART" id="SM00248">
    <property type="entry name" value="ANK"/>
    <property type="match status" value="23"/>
</dbReference>
<feature type="repeat" description="ANK" evidence="3">
    <location>
        <begin position="774"/>
        <end position="809"/>
    </location>
</feature>
<dbReference type="CDD" id="cd18186">
    <property type="entry name" value="BTB_POZ_ZBTB_KLHL-like"/>
    <property type="match status" value="1"/>
</dbReference>
<dbReference type="InterPro" id="IPR036770">
    <property type="entry name" value="Ankyrin_rpt-contain_sf"/>
</dbReference>